<gene>
    <name evidence="2" type="ORF">IQ266_04575</name>
</gene>
<dbReference type="Pfam" id="PF14516">
    <property type="entry name" value="AAA_35"/>
    <property type="match status" value="1"/>
</dbReference>
<dbReference type="EMBL" id="JADEXQ010000010">
    <property type="protein sequence ID" value="MBE9029036.1"/>
    <property type="molecule type" value="Genomic_DNA"/>
</dbReference>
<name>A0A928VLW4_9CYAN</name>
<keyword evidence="3" id="KW-1185">Reference proteome</keyword>
<evidence type="ECO:0000313" key="2">
    <source>
        <dbReference type="EMBL" id="MBE9029036.1"/>
    </source>
</evidence>
<accession>A0A928VLW4</accession>
<protein>
    <submittedName>
        <fullName evidence="2">AAA-like domain-containing protein</fullName>
    </submittedName>
</protein>
<comment type="caution">
    <text evidence="2">The sequence shown here is derived from an EMBL/GenBank/DDBJ whole genome shotgun (WGS) entry which is preliminary data.</text>
</comment>
<organism evidence="2 3">
    <name type="scientific">Romeriopsis navalis LEGE 11480</name>
    <dbReference type="NCBI Taxonomy" id="2777977"/>
    <lineage>
        <taxon>Bacteria</taxon>
        <taxon>Bacillati</taxon>
        <taxon>Cyanobacteriota</taxon>
        <taxon>Cyanophyceae</taxon>
        <taxon>Leptolyngbyales</taxon>
        <taxon>Leptolyngbyaceae</taxon>
        <taxon>Romeriopsis</taxon>
        <taxon>Romeriopsis navalis</taxon>
    </lineage>
</organism>
<sequence>MTNFDLKAAINIANQIVYIHAKRNLTDIERIVMEGAWERLDYDQIAAQNQYATSYISQDVAPKLWKLLSDALDEKVKKSNFKSALHRYWETHNQLESAGMAQPNQNRQKLVTLPSGQLYVDRPPIEQICCETLMQPGALIRIKAPQLMGKTRLMEYVMTQLQTQDYRTINLSFELADRRTHLTDLDRFLRWFCVNLSHELNLPNQLDEYWDEAGMGSKVSCTTYVEEYLLAQSEQPLVLCLDDVDLLFPHPEVYEDFFGLLRSWYEKARSRPIWQRLRLMISHATNVYIQLNINQSPFNVGLPVELPEFTLEQTQAFAALYELNSFTIPENQAQLTQLTQMIGGHPYLLEQALAHLKAHPETDLTAFLADAPTDAGIFSNHLREHWLVLQSHPEVAETLQAIVNATEPIALEPVKSHLLQGMGLITLVGNRVKPRCALYQQYFQAGLGGANDDAQID</sequence>
<dbReference type="InterPro" id="IPR027417">
    <property type="entry name" value="P-loop_NTPase"/>
</dbReference>
<dbReference type="Pfam" id="PF26355">
    <property type="entry name" value="HTH_VMAP-M9"/>
    <property type="match status" value="1"/>
</dbReference>
<dbReference type="Proteomes" id="UP000625316">
    <property type="component" value="Unassembled WGS sequence"/>
</dbReference>
<feature type="domain" description="vWA-MoxR associated protein N-terminal HTH" evidence="1">
    <location>
        <begin position="5"/>
        <end position="88"/>
    </location>
</feature>
<reference evidence="2" key="1">
    <citation type="submission" date="2020-10" db="EMBL/GenBank/DDBJ databases">
        <authorList>
            <person name="Castelo-Branco R."/>
            <person name="Eusebio N."/>
            <person name="Adriana R."/>
            <person name="Vieira A."/>
            <person name="Brugerolle De Fraissinette N."/>
            <person name="Rezende De Castro R."/>
            <person name="Schneider M.P."/>
            <person name="Vasconcelos V."/>
            <person name="Leao P.N."/>
        </authorList>
    </citation>
    <scope>NUCLEOTIDE SEQUENCE</scope>
    <source>
        <strain evidence="2">LEGE 11480</strain>
    </source>
</reference>
<dbReference type="SUPFAM" id="SSF52540">
    <property type="entry name" value="P-loop containing nucleoside triphosphate hydrolases"/>
    <property type="match status" value="1"/>
</dbReference>
<proteinExistence type="predicted"/>
<evidence type="ECO:0000313" key="3">
    <source>
        <dbReference type="Proteomes" id="UP000625316"/>
    </source>
</evidence>
<evidence type="ECO:0000259" key="1">
    <source>
        <dbReference type="Pfam" id="PF26355"/>
    </source>
</evidence>
<dbReference type="AlphaFoldDB" id="A0A928VLW4"/>
<dbReference type="InterPro" id="IPR058651">
    <property type="entry name" value="HTH_VMAP-M9"/>
</dbReference>